<evidence type="ECO:0000259" key="6">
    <source>
        <dbReference type="PROSITE" id="PS50011"/>
    </source>
</evidence>
<dbReference type="Pfam" id="PF00069">
    <property type="entry name" value="Pkinase"/>
    <property type="match status" value="1"/>
</dbReference>
<evidence type="ECO:0000313" key="7">
    <source>
        <dbReference type="EMBL" id="CAD8201753.1"/>
    </source>
</evidence>
<keyword evidence="2" id="KW-0547">Nucleotide-binding</keyword>
<keyword evidence="8" id="KW-1185">Reference proteome</keyword>
<dbReference type="GO" id="GO:0010506">
    <property type="term" value="P:regulation of autophagy"/>
    <property type="evidence" value="ECO:0007669"/>
    <property type="project" value="InterPro"/>
</dbReference>
<feature type="domain" description="Protein kinase" evidence="6">
    <location>
        <begin position="21"/>
        <end position="306"/>
    </location>
</feature>
<evidence type="ECO:0000256" key="5">
    <source>
        <dbReference type="SAM" id="MobiDB-lite"/>
    </source>
</evidence>
<organism evidence="7 8">
    <name type="scientific">Paramecium pentaurelia</name>
    <dbReference type="NCBI Taxonomy" id="43138"/>
    <lineage>
        <taxon>Eukaryota</taxon>
        <taxon>Sar</taxon>
        <taxon>Alveolata</taxon>
        <taxon>Ciliophora</taxon>
        <taxon>Intramacronucleata</taxon>
        <taxon>Oligohymenophorea</taxon>
        <taxon>Peniculida</taxon>
        <taxon>Parameciidae</taxon>
        <taxon>Paramecium</taxon>
    </lineage>
</organism>
<reference evidence="7" key="1">
    <citation type="submission" date="2021-01" db="EMBL/GenBank/DDBJ databases">
        <authorList>
            <consortium name="Genoscope - CEA"/>
            <person name="William W."/>
        </authorList>
    </citation>
    <scope>NUCLEOTIDE SEQUENCE</scope>
</reference>
<gene>
    <name evidence="7" type="ORF">PPENT_87.1.T1290007</name>
</gene>
<dbReference type="InterPro" id="IPR000719">
    <property type="entry name" value="Prot_kinase_dom"/>
</dbReference>
<dbReference type="PANTHER" id="PTHR24348:SF22">
    <property type="entry name" value="NON-SPECIFIC SERINE_THREONINE PROTEIN KINASE"/>
    <property type="match status" value="1"/>
</dbReference>
<comment type="caution">
    <text evidence="7">The sequence shown here is derived from an EMBL/GenBank/DDBJ whole genome shotgun (WGS) entry which is preliminary data.</text>
</comment>
<feature type="region of interest" description="Disordered" evidence="5">
    <location>
        <begin position="523"/>
        <end position="546"/>
    </location>
</feature>
<dbReference type="GO" id="GO:0000045">
    <property type="term" value="P:autophagosome assembly"/>
    <property type="evidence" value="ECO:0007669"/>
    <property type="project" value="TreeGrafter"/>
</dbReference>
<evidence type="ECO:0000256" key="4">
    <source>
        <dbReference type="ARBA" id="ARBA00022840"/>
    </source>
</evidence>
<dbReference type="GO" id="GO:0000407">
    <property type="term" value="C:phagophore assembly site"/>
    <property type="evidence" value="ECO:0007669"/>
    <property type="project" value="TreeGrafter"/>
</dbReference>
<dbReference type="GO" id="GO:0005524">
    <property type="term" value="F:ATP binding"/>
    <property type="evidence" value="ECO:0007669"/>
    <property type="project" value="UniProtKB-KW"/>
</dbReference>
<name>A0A8S1XKU0_9CILI</name>
<dbReference type="OrthoDB" id="312098at2759"/>
<keyword evidence="3" id="KW-0418">Kinase</keyword>
<dbReference type="PANTHER" id="PTHR24348">
    <property type="entry name" value="SERINE/THREONINE-PROTEIN KINASE UNC-51-RELATED"/>
    <property type="match status" value="1"/>
</dbReference>
<dbReference type="Proteomes" id="UP000689195">
    <property type="component" value="Unassembled WGS sequence"/>
</dbReference>
<keyword evidence="1" id="KW-0808">Transferase</keyword>
<accession>A0A8S1XKU0</accession>
<feature type="compositionally biased region" description="Low complexity" evidence="5">
    <location>
        <begin position="531"/>
        <end position="546"/>
    </location>
</feature>
<proteinExistence type="predicted"/>
<sequence>MSLIFHGTKAIIKQVEICKINNQEIELGRGGQAIVYKAVLVIQQSDRCERKIDIALKRIKLPKQKLINDRIYELIKREQSVYKSVKSPHIIKLYGTNLNYKNQKLDDLENLDFYFELCDGSLADLIMDAETRTDLPVYEDMALKIFQQVVEVELLLEKSQFFRSTGIKEGLFHRDMNIKNILFKKKKDKIDVKVCDFGMANYILEGLFVTLNVGTNSFQSPENKFSEQYNQEKNEVWSLGILLFCLLKGYNYYKQNSDHFNNKNDHHALIQKLELQSYTKELLINLLQTEPSKRWGYDEIKQSKWFQQFSSKKIKYLETIGPLLKFRQKCFNQLSLQLIEYENFINQNNPLLQEFKIPQDLLQITLKSYQLWTWKQLEKYSGSYCYEHHCLDQIYENDDQQQKLQNNEAKLIKITQELRDFFLQIDKNNLEDQQFKNFEMKQIIQYWSQIIKQTTNITHFKPDALYYQINLLEQIQQKLLSRLSIFVQTVQTQKIKDKITSLKKSLKKFQELLQEQQQKLENLKEEEQTEQQKQSDQSGQIKQKGQISSSNIQQLKEEIEDLKYQIDACSIEIKQKEYTLQILEQKEKLQKTSEYLQKIKDCFKRFFDWKRQEEYNSFFKDPNEND</sequence>
<dbReference type="AlphaFoldDB" id="A0A8S1XKU0"/>
<dbReference type="GO" id="GO:0005829">
    <property type="term" value="C:cytosol"/>
    <property type="evidence" value="ECO:0007669"/>
    <property type="project" value="TreeGrafter"/>
</dbReference>
<keyword evidence="4" id="KW-0067">ATP-binding</keyword>
<evidence type="ECO:0000256" key="2">
    <source>
        <dbReference type="ARBA" id="ARBA00022741"/>
    </source>
</evidence>
<dbReference type="PROSITE" id="PS50011">
    <property type="entry name" value="PROTEIN_KINASE_DOM"/>
    <property type="match status" value="1"/>
</dbReference>
<evidence type="ECO:0000256" key="3">
    <source>
        <dbReference type="ARBA" id="ARBA00022777"/>
    </source>
</evidence>
<dbReference type="GO" id="GO:0004674">
    <property type="term" value="F:protein serine/threonine kinase activity"/>
    <property type="evidence" value="ECO:0007669"/>
    <property type="project" value="InterPro"/>
</dbReference>
<dbReference type="CDD" id="cd00180">
    <property type="entry name" value="PKc"/>
    <property type="match status" value="1"/>
</dbReference>
<dbReference type="EMBL" id="CAJJDO010000129">
    <property type="protein sequence ID" value="CAD8201753.1"/>
    <property type="molecule type" value="Genomic_DNA"/>
</dbReference>
<evidence type="ECO:0000256" key="1">
    <source>
        <dbReference type="ARBA" id="ARBA00022679"/>
    </source>
</evidence>
<dbReference type="InterPro" id="IPR045269">
    <property type="entry name" value="Atg1-like"/>
</dbReference>
<evidence type="ECO:0000313" key="8">
    <source>
        <dbReference type="Proteomes" id="UP000689195"/>
    </source>
</evidence>
<protein>
    <recommendedName>
        <fullName evidence="6">Protein kinase domain-containing protein</fullName>
    </recommendedName>
</protein>
<dbReference type="GO" id="GO:0005776">
    <property type="term" value="C:autophagosome"/>
    <property type="evidence" value="ECO:0007669"/>
    <property type="project" value="TreeGrafter"/>
</dbReference>
<dbReference type="GO" id="GO:0016020">
    <property type="term" value="C:membrane"/>
    <property type="evidence" value="ECO:0007669"/>
    <property type="project" value="TreeGrafter"/>
</dbReference>